<keyword evidence="3 14" id="KW-0031">Aminopeptidase</keyword>
<dbReference type="GO" id="GO:0006508">
    <property type="term" value="P:proteolysis"/>
    <property type="evidence" value="ECO:0007669"/>
    <property type="project" value="UniProtKB-UniRule"/>
</dbReference>
<comment type="cofactor">
    <cofactor evidence="11">
        <name>Zn(2+)</name>
        <dbReference type="ChEBI" id="CHEBI:29105"/>
    </cofactor>
    <text evidence="11">Binds 2 Zn(2+) ions per subunit.</text>
</comment>
<dbReference type="SUPFAM" id="SSF55031">
    <property type="entry name" value="Bacterial exopeptidase dimerisation domain"/>
    <property type="match status" value="1"/>
</dbReference>
<comment type="catalytic activity">
    <reaction evidence="1">
        <text>Release of the N-terminal residue from a tripeptide.</text>
        <dbReference type="EC" id="3.4.11.4"/>
    </reaction>
</comment>
<feature type="binding site" evidence="11">
    <location>
        <position position="382"/>
    </location>
    <ligand>
        <name>Zn(2+)</name>
        <dbReference type="ChEBI" id="CHEBI:29105"/>
        <label>2</label>
    </ligand>
</feature>
<dbReference type="RefSeq" id="WP_060778961.1">
    <property type="nucleotide sequence ID" value="NZ_CAJHLF010000006.1"/>
</dbReference>
<dbReference type="EMBL" id="CP065662">
    <property type="protein sequence ID" value="QPS01758.1"/>
    <property type="molecule type" value="Genomic_DNA"/>
</dbReference>
<feature type="binding site" evidence="11">
    <location>
        <position position="142"/>
    </location>
    <ligand>
        <name>Zn(2+)</name>
        <dbReference type="ChEBI" id="CHEBI:29105"/>
        <label>2</label>
    </ligand>
</feature>
<dbReference type="Pfam" id="PF01546">
    <property type="entry name" value="Peptidase_M20"/>
    <property type="match status" value="1"/>
</dbReference>
<proteinExistence type="inferred from homology"/>
<gene>
    <name evidence="14" type="primary">pepT</name>
    <name evidence="14" type="ORF">I6G68_01410</name>
    <name evidence="13" type="ORF">ODY43_05985</name>
</gene>
<dbReference type="GO" id="GO:0008237">
    <property type="term" value="F:metallopeptidase activity"/>
    <property type="evidence" value="ECO:0007669"/>
    <property type="project" value="UniProtKB-KW"/>
</dbReference>
<dbReference type="NCBIfam" id="NF009920">
    <property type="entry name" value="PRK13381.1"/>
    <property type="match status" value="1"/>
</dbReference>
<dbReference type="InterPro" id="IPR002933">
    <property type="entry name" value="Peptidase_M20"/>
</dbReference>
<reference evidence="14 15" key="1">
    <citation type="submission" date="2020-12" db="EMBL/GenBank/DDBJ databases">
        <title>FDA dAtabase for Regulatory Grade micrObial Sequences (FDA-ARGOS): Supporting development and validation of Infectious Disease Dx tests.</title>
        <authorList>
            <person name="Sproer C."/>
            <person name="Gronow S."/>
            <person name="Severitt S."/>
            <person name="Schroder I."/>
            <person name="Tallon L."/>
            <person name="Sadzewicz L."/>
            <person name="Zhao X."/>
            <person name="Boylan J."/>
            <person name="Ott S."/>
            <person name="Bowen H."/>
            <person name="Vavikolanu K."/>
            <person name="Mehta A."/>
            <person name="Aluvathingal J."/>
            <person name="Nadendla S."/>
            <person name="Lowell S."/>
            <person name="Myers T."/>
            <person name="Yan Y."/>
            <person name="Sichtig H."/>
        </authorList>
    </citation>
    <scope>NUCLEOTIDE SEQUENCE [LARGE SCALE GENOMIC DNA]</scope>
    <source>
        <strain evidence="14 15">FDAARGOS_911</strain>
    </source>
</reference>
<comment type="similarity">
    <text evidence="2">Belongs to the peptidase M20B family.</text>
</comment>
<dbReference type="PANTHER" id="PTHR42994">
    <property type="entry name" value="PEPTIDASE T"/>
    <property type="match status" value="1"/>
</dbReference>
<evidence type="ECO:0000256" key="1">
    <source>
        <dbReference type="ARBA" id="ARBA00000870"/>
    </source>
</evidence>
<feature type="binding site" evidence="11">
    <location>
        <position position="200"/>
    </location>
    <ligand>
        <name>Zn(2+)</name>
        <dbReference type="ChEBI" id="CHEBI:29105"/>
        <label>1</label>
    </ligand>
</feature>
<dbReference type="PANTHER" id="PTHR42994:SF1">
    <property type="entry name" value="PEPTIDASE T"/>
    <property type="match status" value="1"/>
</dbReference>
<dbReference type="Gene3D" id="3.30.70.360">
    <property type="match status" value="1"/>
</dbReference>
<feature type="active site" description="Proton acceptor" evidence="10">
    <location>
        <position position="176"/>
    </location>
</feature>
<dbReference type="InterPro" id="IPR010161">
    <property type="entry name" value="Peptidase_M20B"/>
</dbReference>
<dbReference type="OrthoDB" id="9804934at2"/>
<accession>A0A109REY3</accession>
<dbReference type="Proteomes" id="UP000594771">
    <property type="component" value="Chromosome"/>
</dbReference>
<evidence type="ECO:0000256" key="2">
    <source>
        <dbReference type="ARBA" id="ARBA00009692"/>
    </source>
</evidence>
<evidence type="ECO:0000256" key="11">
    <source>
        <dbReference type="PIRSR" id="PIRSR037215-2"/>
    </source>
</evidence>
<reference evidence="13" key="2">
    <citation type="submission" date="2022-09" db="EMBL/GenBank/DDBJ databases">
        <title>Aerococcus urinae taxonomy study.</title>
        <authorList>
            <person name="Christensen J."/>
            <person name="Senneby E."/>
        </authorList>
    </citation>
    <scope>NUCLEOTIDE SEQUENCE</scope>
    <source>
        <strain evidence="13">NLD-066-U95</strain>
    </source>
</reference>
<name>A0A109REY3_9LACT</name>
<dbReference type="PIRSF" id="PIRSF037215">
    <property type="entry name" value="Peptidase_M20B"/>
    <property type="match status" value="1"/>
</dbReference>
<evidence type="ECO:0000256" key="9">
    <source>
        <dbReference type="NCBIfam" id="TIGR01882"/>
    </source>
</evidence>
<dbReference type="GO" id="GO:0045148">
    <property type="term" value="F:tripeptide aminopeptidase activity"/>
    <property type="evidence" value="ECO:0007669"/>
    <property type="project" value="UniProtKB-UniRule"/>
</dbReference>
<dbReference type="PROSITE" id="PS00758">
    <property type="entry name" value="ARGE_DAPE_CPG2_1"/>
    <property type="match status" value="1"/>
</dbReference>
<dbReference type="GeneID" id="35768306"/>
<feature type="binding site" evidence="11">
    <location>
        <position position="80"/>
    </location>
    <ligand>
        <name>Zn(2+)</name>
        <dbReference type="ChEBI" id="CHEBI:29105"/>
        <label>1</label>
    </ligand>
</feature>
<feature type="binding site" evidence="11">
    <location>
        <position position="142"/>
    </location>
    <ligand>
        <name>Zn(2+)</name>
        <dbReference type="ChEBI" id="CHEBI:29105"/>
        <label>1</label>
    </ligand>
</feature>
<evidence type="ECO:0000313" key="14">
    <source>
        <dbReference type="EMBL" id="QPS01758.1"/>
    </source>
</evidence>
<keyword evidence="7 11" id="KW-0862">Zinc</keyword>
<dbReference type="EMBL" id="JAOTML010000006">
    <property type="protein sequence ID" value="MCY3053534.1"/>
    <property type="molecule type" value="Genomic_DNA"/>
</dbReference>
<dbReference type="Proteomes" id="UP001069145">
    <property type="component" value="Unassembled WGS sequence"/>
</dbReference>
<protein>
    <recommendedName>
        <fullName evidence="9">Peptidase T</fullName>
        <ecNumber evidence="9">3.4.11.4</ecNumber>
    </recommendedName>
</protein>
<sequence>MSKSLSERFIRYAKVNTRSDMYSDSFPSTKSQLDFLESIAGELEELGLSEVDFDRERACVTATLEANTEKDYPVIAFIAHVDTADFNAENIQPQVHENYDGEDIVLNKDEGIVMEVAEFPFLKDYVGLTLITSDGTTLLGADDKAGMVGIIGAMEYLLDHPEIEHGKVRIAFVVDEEIGLLGAYRFDVEAFGADFAYTPDSGRVGKIEGETFNAAQVEVWIEGKSVHPGSSKGNAINPLHLGAQIVNDLPKDQVPEKTDGYEGYFMLTEQSGDLGQVHQVFIIRDHDADKFQERKEIFAQVVDKINSQYKRPRIRYEISDQYKNIKEVLDHHPYVMERALKAYRDCGIEPDVQPFRGGMDGCVFNFKGLPTANIFTGGENLHGQYEFVSAEGLQALQEVIVAIIKG</sequence>
<evidence type="ECO:0000256" key="10">
    <source>
        <dbReference type="PIRSR" id="PIRSR037215-1"/>
    </source>
</evidence>
<evidence type="ECO:0000256" key="8">
    <source>
        <dbReference type="ARBA" id="ARBA00023049"/>
    </source>
</evidence>
<keyword evidence="8" id="KW-0482">Metalloprotease</keyword>
<evidence type="ECO:0000256" key="3">
    <source>
        <dbReference type="ARBA" id="ARBA00022438"/>
    </source>
</evidence>
<keyword evidence="5 11" id="KW-0479">Metal-binding</keyword>
<dbReference type="Gene3D" id="3.40.630.10">
    <property type="entry name" value="Zn peptidases"/>
    <property type="match status" value="1"/>
</dbReference>
<evidence type="ECO:0000313" key="15">
    <source>
        <dbReference type="Proteomes" id="UP000594771"/>
    </source>
</evidence>
<dbReference type="CDD" id="cd03892">
    <property type="entry name" value="M20_peptT"/>
    <property type="match status" value="1"/>
</dbReference>
<dbReference type="PROSITE" id="PS00759">
    <property type="entry name" value="ARGE_DAPE_CPG2_2"/>
    <property type="match status" value="1"/>
</dbReference>
<evidence type="ECO:0000256" key="4">
    <source>
        <dbReference type="ARBA" id="ARBA00022670"/>
    </source>
</evidence>
<keyword evidence="6 14" id="KW-0378">Hydrolase</keyword>
<evidence type="ECO:0000256" key="5">
    <source>
        <dbReference type="ARBA" id="ARBA00022723"/>
    </source>
</evidence>
<dbReference type="NCBIfam" id="NF003976">
    <property type="entry name" value="PRK05469.1"/>
    <property type="match status" value="1"/>
</dbReference>
<keyword evidence="16" id="KW-1185">Reference proteome</keyword>
<evidence type="ECO:0000256" key="6">
    <source>
        <dbReference type="ARBA" id="ARBA00022801"/>
    </source>
</evidence>
<evidence type="ECO:0000313" key="13">
    <source>
        <dbReference type="EMBL" id="MCY3053534.1"/>
    </source>
</evidence>
<dbReference type="KEGG" id="aun:AWM73_08595"/>
<evidence type="ECO:0000259" key="12">
    <source>
        <dbReference type="Pfam" id="PF07687"/>
    </source>
</evidence>
<dbReference type="GO" id="GO:0008270">
    <property type="term" value="F:zinc ion binding"/>
    <property type="evidence" value="ECO:0007669"/>
    <property type="project" value="InterPro"/>
</dbReference>
<dbReference type="InterPro" id="IPR001261">
    <property type="entry name" value="ArgE/DapE_CS"/>
</dbReference>
<dbReference type="InterPro" id="IPR036264">
    <property type="entry name" value="Bact_exopeptidase_dim_dom"/>
</dbReference>
<dbReference type="GO" id="GO:0006518">
    <property type="term" value="P:peptide metabolic process"/>
    <property type="evidence" value="ECO:0007669"/>
    <property type="project" value="InterPro"/>
</dbReference>
<dbReference type="NCBIfam" id="TIGR01882">
    <property type="entry name" value="peptidase-T"/>
    <property type="match status" value="1"/>
</dbReference>
<dbReference type="AlphaFoldDB" id="A0A109REY3"/>
<evidence type="ECO:0000313" key="16">
    <source>
        <dbReference type="Proteomes" id="UP001069145"/>
    </source>
</evidence>
<dbReference type="InterPro" id="IPR011650">
    <property type="entry name" value="Peptidase_M20_dimer"/>
</dbReference>
<evidence type="ECO:0000256" key="7">
    <source>
        <dbReference type="ARBA" id="ARBA00022833"/>
    </source>
</evidence>
<dbReference type="SUPFAM" id="SSF53187">
    <property type="entry name" value="Zn-dependent exopeptidases"/>
    <property type="match status" value="1"/>
</dbReference>
<dbReference type="Pfam" id="PF07687">
    <property type="entry name" value="M20_dimer"/>
    <property type="match status" value="1"/>
</dbReference>
<keyword evidence="4" id="KW-0645">Protease</keyword>
<feature type="domain" description="Peptidase M20 dimerisation" evidence="12">
    <location>
        <begin position="210"/>
        <end position="310"/>
    </location>
</feature>
<feature type="active site" evidence="10">
    <location>
        <position position="82"/>
    </location>
</feature>
<dbReference type="EC" id="3.4.11.4" evidence="9"/>
<organism evidence="14 15">
    <name type="scientific">Aerococcus urinae</name>
    <dbReference type="NCBI Taxonomy" id="1376"/>
    <lineage>
        <taxon>Bacteria</taxon>
        <taxon>Bacillati</taxon>
        <taxon>Bacillota</taxon>
        <taxon>Bacilli</taxon>
        <taxon>Lactobacillales</taxon>
        <taxon>Aerococcaceae</taxon>
        <taxon>Aerococcus</taxon>
    </lineage>
</organism>
<feature type="binding site" evidence="11">
    <location>
        <position position="177"/>
    </location>
    <ligand>
        <name>Zn(2+)</name>
        <dbReference type="ChEBI" id="CHEBI:29105"/>
        <label>2</label>
    </ligand>
</feature>